<dbReference type="Pfam" id="PF24573">
    <property type="entry name" value="HEAT_DAAF5"/>
    <property type="match status" value="1"/>
</dbReference>
<organism evidence="4 5">
    <name type="scientific">Vitrella brassicaformis (strain CCMP3155)</name>
    <dbReference type="NCBI Taxonomy" id="1169540"/>
    <lineage>
        <taxon>Eukaryota</taxon>
        <taxon>Sar</taxon>
        <taxon>Alveolata</taxon>
        <taxon>Colpodellida</taxon>
        <taxon>Vitrellaceae</taxon>
        <taxon>Vitrella</taxon>
    </lineage>
</organism>
<feature type="domain" description="Dynein axonemal assembly factor 5 TPR repeats" evidence="3">
    <location>
        <begin position="373"/>
        <end position="449"/>
    </location>
</feature>
<name>A0A0G4FUP7_VITBC</name>
<dbReference type="InterPro" id="IPR052623">
    <property type="entry name" value="DAAF5"/>
</dbReference>
<feature type="region of interest" description="Disordered" evidence="1">
    <location>
        <begin position="477"/>
        <end position="516"/>
    </location>
</feature>
<feature type="region of interest" description="Disordered" evidence="1">
    <location>
        <begin position="1023"/>
        <end position="1054"/>
    </location>
</feature>
<dbReference type="PANTHER" id="PTHR16216">
    <property type="entry name" value="DYNEIN ASSEMBLY FACTOR 5, AXONEMAL"/>
    <property type="match status" value="1"/>
</dbReference>
<feature type="compositionally biased region" description="Pro residues" evidence="1">
    <location>
        <begin position="484"/>
        <end position="496"/>
    </location>
</feature>
<sequence length="1294" mass="143038">MKAANDTTLKQISAHQHRAPTKKDTAFNFGKAPAKGSKKRLDSSLGFLKELSTTLKPIQRPANEPGELALPPQAASDGICCHPDPSDVVERPLGGDVYPLHDNERFLFHLRRDLNVLLEEPGMPARLEAIGRIHRALLLERQQIQTSVYEGLADVVRRALLRGFSDKSEKIRELAIQTFTAVLEGCEDIEPSLAHIYPVLIARLGSEDIDGMAHLPEVLRPVKEQKPQQVRPIEESEEVRLELFNFMQVVIARSTQDEVLQYLDEITGLLRSGAMDPFDGVKLKACELMRVFCYQYHPILLHFAEPMGRSLTSCLVHQHGRVRMAALDTLTAVLFCGAWKYNNEIFEVLIGHQDENVVPVKAFYEAYTTMNYFAKLVDDRSSVVRRHFYETLIYWLHKLPDRVDHEPRIFPYAMSGLFDENDTIQLCMYHMLEKCGELYEVEKKADLREMRQLGFHPPWTYDDRVSLPFPLGARLRLPGSTDSPPTPTTTPSPLPSHSPIQELLGEGWEPPATTPRRPRLGSRCWVKTHFRRIAKALFKEVLDFREATAMRSAQLLCVCLPYIEESVTEYMDGLFSLCVKLFSPSRKTSAEVLQVYHTILLLAGAYVDPLSYWQIAKGALGLDCVYDFERRVASLQVLARLMQGSATALASVGDPGLKCGRLSPILGELCQLLRHSDLLDDTLIEGPAAFGGTDNDPPVVAAVWELLEAAGHPALVAHLHTEWRDELLMCAFAATPDALPMMGESDAQTDNKATDSRSRRTQRLQRYVASLSPAAAPLSLPLPSLLSFAHTHFPALRSLLSVAPITSITQCEQAILDNLQSFTSPAHLSNRRAQARDAAIALVRRLVCEGEAGRGRDVLDGVVLPLLRPLDDESAGPTSWEGWAQLAVSSLGKIRELIAWWPDTSTQDALRDSRLLEDLTGLVAYHWLHLRLFQARVAEYLTQQGSAGQAPGGLTAIDALPISRRRQMRIDAAKHAEKIRLEAAVTLFLAVRRLSSSGGSINWGASLVTMMLDVFLTPQQIDKRAHNKNPRTKEQTAATAAASDAPTSTSAVSGTQEVSSLTLPAIATPPSVAMFVAVAMRRLLVPSWPSDADLAVFDEWYPLSGLKDNAMHAVATLRGGRVRTPVVTMQLDVQSRVVDQLMQYLLDLNVNLSTYTSTSSPHVSSSVLPTSSPMFAFSALARDTKGATGVFQLALTAADKTIQTLLRDETPASGEKEDRRRRASSPAPSSAAAPSPLNLKETINNNAALSVYALLLDCASCFRDAFVSCVDGWRAGGHLVRVDMGRDMLSRCER</sequence>
<dbReference type="EMBL" id="CDMY01000506">
    <property type="protein sequence ID" value="CEM18674.1"/>
    <property type="molecule type" value="Genomic_DNA"/>
</dbReference>
<evidence type="ECO:0000313" key="4">
    <source>
        <dbReference type="EMBL" id="CEM18674.1"/>
    </source>
</evidence>
<feature type="domain" description="Dynein axonemal assembly factor 5 TPR repeats" evidence="3">
    <location>
        <begin position="124"/>
        <end position="347"/>
    </location>
</feature>
<gene>
    <name evidence="4" type="ORF">Vbra_16267</name>
</gene>
<dbReference type="InParanoid" id="A0A0G4FUP7"/>
<dbReference type="InterPro" id="IPR057978">
    <property type="entry name" value="TPR_DAAF5"/>
</dbReference>
<proteinExistence type="predicted"/>
<feature type="compositionally biased region" description="Polar residues" evidence="1">
    <location>
        <begin position="1"/>
        <end position="14"/>
    </location>
</feature>
<dbReference type="SUPFAM" id="SSF48371">
    <property type="entry name" value="ARM repeat"/>
    <property type="match status" value="1"/>
</dbReference>
<evidence type="ECO:0000256" key="1">
    <source>
        <dbReference type="SAM" id="MobiDB-lite"/>
    </source>
</evidence>
<dbReference type="PANTHER" id="PTHR16216:SF2">
    <property type="entry name" value="DYNEIN AXONEMAL ASSEMBLY FACTOR 5"/>
    <property type="match status" value="1"/>
</dbReference>
<dbReference type="Gene3D" id="1.25.10.10">
    <property type="entry name" value="Leucine-rich Repeat Variant"/>
    <property type="match status" value="1"/>
</dbReference>
<feature type="region of interest" description="Disordered" evidence="1">
    <location>
        <begin position="1"/>
        <end position="38"/>
    </location>
</feature>
<feature type="compositionally biased region" description="Basic and acidic residues" evidence="1">
    <location>
        <begin position="1206"/>
        <end position="1220"/>
    </location>
</feature>
<keyword evidence="5" id="KW-1185">Reference proteome</keyword>
<reference evidence="4 5" key="1">
    <citation type="submission" date="2014-11" db="EMBL/GenBank/DDBJ databases">
        <authorList>
            <person name="Zhu J."/>
            <person name="Qi W."/>
            <person name="Song R."/>
        </authorList>
    </citation>
    <scope>NUCLEOTIDE SEQUENCE [LARGE SCALE GENOMIC DNA]</scope>
</reference>
<protein>
    <submittedName>
        <fullName evidence="4">Uncharacterized protein</fullName>
    </submittedName>
</protein>
<dbReference type="Pfam" id="PF25757">
    <property type="entry name" value="TPR_DNAAF5"/>
    <property type="match status" value="2"/>
</dbReference>
<evidence type="ECO:0000313" key="5">
    <source>
        <dbReference type="Proteomes" id="UP000041254"/>
    </source>
</evidence>
<evidence type="ECO:0000259" key="3">
    <source>
        <dbReference type="Pfam" id="PF25757"/>
    </source>
</evidence>
<dbReference type="InterPro" id="IPR016024">
    <property type="entry name" value="ARM-type_fold"/>
</dbReference>
<dbReference type="VEuPathDB" id="CryptoDB:Vbra_16267"/>
<feature type="compositionally biased region" description="Low complexity" evidence="1">
    <location>
        <begin position="1036"/>
        <end position="1053"/>
    </location>
</feature>
<feature type="region of interest" description="Disordered" evidence="1">
    <location>
        <begin position="1205"/>
        <end position="1237"/>
    </location>
</feature>
<dbReference type="InterPro" id="IPR011989">
    <property type="entry name" value="ARM-like"/>
</dbReference>
<dbReference type="Proteomes" id="UP000041254">
    <property type="component" value="Unassembled WGS sequence"/>
</dbReference>
<dbReference type="InterPro" id="IPR056497">
    <property type="entry name" value="HEAT_DAAF5"/>
</dbReference>
<accession>A0A0G4FUP7</accession>
<evidence type="ECO:0000259" key="2">
    <source>
        <dbReference type="Pfam" id="PF24573"/>
    </source>
</evidence>
<feature type="domain" description="Dynein axonemal assembly factor 5 HEAT-repeat" evidence="2">
    <location>
        <begin position="515"/>
        <end position="647"/>
    </location>
</feature>
<dbReference type="OrthoDB" id="413572at2759"/>
<feature type="compositionally biased region" description="Low complexity" evidence="1">
    <location>
        <begin position="1224"/>
        <end position="1236"/>
    </location>
</feature>